<dbReference type="Gene3D" id="3.40.50.2000">
    <property type="entry name" value="Glycogen Phosphorylase B"/>
    <property type="match status" value="2"/>
</dbReference>
<comment type="caution">
    <text evidence="6">The sequence shown here is derived from an EMBL/GenBank/DDBJ whole genome shotgun (WGS) entry which is preliminary data.</text>
</comment>
<evidence type="ECO:0000256" key="3">
    <source>
        <dbReference type="ARBA" id="ARBA00022679"/>
    </source>
</evidence>
<evidence type="ECO:0000256" key="4">
    <source>
        <dbReference type="SAM" id="MobiDB-lite"/>
    </source>
</evidence>
<evidence type="ECO:0000313" key="6">
    <source>
        <dbReference type="EMBL" id="GGA35926.1"/>
    </source>
</evidence>
<organism evidence="6 7">
    <name type="scientific">Paenibacillus physcomitrellae</name>
    <dbReference type="NCBI Taxonomy" id="1619311"/>
    <lineage>
        <taxon>Bacteria</taxon>
        <taxon>Bacillati</taxon>
        <taxon>Bacillota</taxon>
        <taxon>Bacilli</taxon>
        <taxon>Bacillales</taxon>
        <taxon>Paenibacillaceae</taxon>
        <taxon>Paenibacillus</taxon>
    </lineage>
</organism>
<gene>
    <name evidence="6" type="ORF">GCM10010917_21380</name>
</gene>
<evidence type="ECO:0000313" key="7">
    <source>
        <dbReference type="Proteomes" id="UP000609323"/>
    </source>
</evidence>
<proteinExistence type="inferred from homology"/>
<sequence>MANQAKLLLFSHVSNTESITGAEKMLLHLALKLSAYFQCVLVAPQAGELTRRAAQYGIRTIPCRYPLVYEMYIPGPNLPQVVENLTETAEFQHLTALIQAEQADVILTNTCVNVLPAVAASRLGIPVVWNITEAIVHTAYFGHALQLIDSLSDRVMAISGTVMSRLQGGIPEEKLGLIYPSWEWSDYHPGRWGRLRADKRSELGVGPGHRLIGFISSFLTEEKGFGHFIDTALELCKERSDLRFLVIGQRNDRSFYKSCLDKLNETKYFARFNFIPYEKSVEAAYCAMDILVIPSLMPEGFGLTALEGMIHGKLTAAYEAGGLGEVLGACGFGSYLSEMGNREQLTVQVKALLELPEEAASSLSAAAREQAEIHFGPAAFSERLRSEVLAWAVRRPDRLYVNEADEGRIWSSIGGPGTMDTAAAYAEEPAPAASSPIQGRKRRRLRRLRFKHGSAKAKRRSRNGGGSKRSGAVRRRLSGRVTASRRKKRGGPKRSGAARKKRGAIGARRRTKR</sequence>
<feature type="domain" description="Glycosyltransferase subfamily 4-like N-terminal" evidence="5">
    <location>
        <begin position="20"/>
        <end position="180"/>
    </location>
</feature>
<keyword evidence="3" id="KW-0808">Transferase</keyword>
<evidence type="ECO:0000256" key="2">
    <source>
        <dbReference type="ARBA" id="ARBA00022676"/>
    </source>
</evidence>
<protein>
    <recommendedName>
        <fullName evidence="5">Glycosyltransferase subfamily 4-like N-terminal domain-containing protein</fullName>
    </recommendedName>
</protein>
<dbReference type="RefSeq" id="WP_094093997.1">
    <property type="nucleotide sequence ID" value="NZ_BMHF01000006.1"/>
</dbReference>
<comment type="similarity">
    <text evidence="1">Belongs to the glycosyltransferase group 1 family. Glycosyltransferase 4 subfamily.</text>
</comment>
<dbReference type="InterPro" id="IPR028098">
    <property type="entry name" value="Glyco_trans_4-like_N"/>
</dbReference>
<evidence type="ECO:0000256" key="1">
    <source>
        <dbReference type="ARBA" id="ARBA00009481"/>
    </source>
</evidence>
<keyword evidence="7" id="KW-1185">Reference proteome</keyword>
<feature type="compositionally biased region" description="Basic residues" evidence="4">
    <location>
        <begin position="448"/>
        <end position="462"/>
    </location>
</feature>
<accession>A0ABQ1G3L3</accession>
<dbReference type="Proteomes" id="UP000609323">
    <property type="component" value="Unassembled WGS sequence"/>
</dbReference>
<dbReference type="Pfam" id="PF13692">
    <property type="entry name" value="Glyco_trans_1_4"/>
    <property type="match status" value="1"/>
</dbReference>
<dbReference type="EMBL" id="BMHF01000006">
    <property type="protein sequence ID" value="GGA35926.1"/>
    <property type="molecule type" value="Genomic_DNA"/>
</dbReference>
<keyword evidence="2" id="KW-0328">Glycosyltransferase</keyword>
<name>A0ABQ1G3L3_9BACL</name>
<dbReference type="SUPFAM" id="SSF53756">
    <property type="entry name" value="UDP-Glycosyltransferase/glycogen phosphorylase"/>
    <property type="match status" value="1"/>
</dbReference>
<reference evidence="7" key="1">
    <citation type="journal article" date="2019" name="Int. J. Syst. Evol. Microbiol.">
        <title>The Global Catalogue of Microorganisms (GCM) 10K type strain sequencing project: providing services to taxonomists for standard genome sequencing and annotation.</title>
        <authorList>
            <consortium name="The Broad Institute Genomics Platform"/>
            <consortium name="The Broad Institute Genome Sequencing Center for Infectious Disease"/>
            <person name="Wu L."/>
            <person name="Ma J."/>
        </authorList>
    </citation>
    <scope>NUCLEOTIDE SEQUENCE [LARGE SCALE GENOMIC DNA]</scope>
    <source>
        <strain evidence="7">CGMCC 1.15044</strain>
    </source>
</reference>
<dbReference type="PANTHER" id="PTHR12526:SF640">
    <property type="entry name" value="COLANIC ACID BIOSYNTHESIS GLYCOSYLTRANSFERASE WCAL-RELATED"/>
    <property type="match status" value="1"/>
</dbReference>
<feature type="compositionally biased region" description="Basic residues" evidence="4">
    <location>
        <begin position="471"/>
        <end position="513"/>
    </location>
</feature>
<evidence type="ECO:0000259" key="5">
    <source>
        <dbReference type="Pfam" id="PF13439"/>
    </source>
</evidence>
<feature type="region of interest" description="Disordered" evidence="4">
    <location>
        <begin position="448"/>
        <end position="513"/>
    </location>
</feature>
<dbReference type="PANTHER" id="PTHR12526">
    <property type="entry name" value="GLYCOSYLTRANSFERASE"/>
    <property type="match status" value="1"/>
</dbReference>
<dbReference type="Pfam" id="PF13439">
    <property type="entry name" value="Glyco_transf_4"/>
    <property type="match status" value="1"/>
</dbReference>